<dbReference type="AlphaFoldDB" id="A0A919USV7"/>
<evidence type="ECO:0000313" key="3">
    <source>
        <dbReference type="Proteomes" id="UP000640052"/>
    </source>
</evidence>
<evidence type="ECO:0000313" key="2">
    <source>
        <dbReference type="EMBL" id="GIH29073.1"/>
    </source>
</evidence>
<keyword evidence="3" id="KW-1185">Reference proteome</keyword>
<dbReference type="Proteomes" id="UP000640052">
    <property type="component" value="Unassembled WGS sequence"/>
</dbReference>
<evidence type="ECO:0000256" key="1">
    <source>
        <dbReference type="SAM" id="Coils"/>
    </source>
</evidence>
<name>A0A919USV7_9ACTN</name>
<organism evidence="2 3">
    <name type="scientific">Acrocarpospora phusangensis</name>
    <dbReference type="NCBI Taxonomy" id="1070424"/>
    <lineage>
        <taxon>Bacteria</taxon>
        <taxon>Bacillati</taxon>
        <taxon>Actinomycetota</taxon>
        <taxon>Actinomycetes</taxon>
        <taxon>Streptosporangiales</taxon>
        <taxon>Streptosporangiaceae</taxon>
        <taxon>Acrocarpospora</taxon>
    </lineage>
</organism>
<feature type="coiled-coil region" evidence="1">
    <location>
        <begin position="90"/>
        <end position="117"/>
    </location>
</feature>
<proteinExistence type="predicted"/>
<accession>A0A919USV7</accession>
<keyword evidence="1" id="KW-0175">Coiled coil</keyword>
<reference evidence="2" key="1">
    <citation type="submission" date="2021-01" db="EMBL/GenBank/DDBJ databases">
        <title>Whole genome shotgun sequence of Acrocarpospora phusangensis NBRC 108782.</title>
        <authorList>
            <person name="Komaki H."/>
            <person name="Tamura T."/>
        </authorList>
    </citation>
    <scope>NUCLEOTIDE SEQUENCE</scope>
    <source>
        <strain evidence="2">NBRC 108782</strain>
    </source>
</reference>
<sequence length="162" mass="17597">MTPDEIRELEARLMWRPASQVPAGPALRLISAYKTLADQHEDTVRQLAGATAVVGHIRTLTGGGGLPAEWALPWQLRAERAEGDLAELKAVQSEAGVAALRERVDRAERRLAAILAHRPGWQRELSYAAQRVEQRGLLHDEKAVAILTQVLAAVDAAMSEGA</sequence>
<gene>
    <name evidence="2" type="ORF">Aph01nite_73830</name>
</gene>
<protein>
    <submittedName>
        <fullName evidence="2">Uncharacterized protein</fullName>
    </submittedName>
</protein>
<dbReference type="EMBL" id="BOOA01000108">
    <property type="protein sequence ID" value="GIH29073.1"/>
    <property type="molecule type" value="Genomic_DNA"/>
</dbReference>
<comment type="caution">
    <text evidence="2">The sequence shown here is derived from an EMBL/GenBank/DDBJ whole genome shotgun (WGS) entry which is preliminary data.</text>
</comment>
<dbReference type="RefSeq" id="WP_204045690.1">
    <property type="nucleotide sequence ID" value="NZ_BOOA01000108.1"/>
</dbReference>